<keyword evidence="2" id="KW-1185">Reference proteome</keyword>
<evidence type="ECO:0000313" key="2">
    <source>
        <dbReference type="Proteomes" id="UP000831536"/>
    </source>
</evidence>
<accession>A0AAE9HLX5</accession>
<protein>
    <submittedName>
        <fullName evidence="1">Ubiquitin-binding domain-containing protein</fullName>
    </submittedName>
</protein>
<reference evidence="1" key="1">
    <citation type="journal article" date="2022" name="J. Appl. Microbiol.">
        <title>Bacteriophage-Antibiotic Combinations Against Multidrug-Resistant Pseudomonas aeruginosa.</title>
        <authorList>
            <person name="Holger D."/>
            <person name="Lev K.L."/>
            <person name="Kebriaei R."/>
            <person name="Morrisette T."/>
            <person name="Shah R."/>
            <person name="Alexander J."/>
            <person name="Lehman S.M."/>
            <person name="Rybak M.J."/>
        </authorList>
    </citation>
    <scope>NUCLEOTIDE SEQUENCE</scope>
</reference>
<dbReference type="Proteomes" id="UP000831536">
    <property type="component" value="Segment"/>
</dbReference>
<evidence type="ECO:0000313" key="1">
    <source>
        <dbReference type="EMBL" id="UPW35907.1"/>
    </source>
</evidence>
<proteinExistence type="predicted"/>
<sequence length="69" mass="7753">MEILVLGRIPEEDRFIATCGNCTSQLRAQRSELTNWDSMYPGEPSYYGAPCPVCSDSVTTWVKEPPQAR</sequence>
<name>A0AAE9HLX5_9CAUD</name>
<dbReference type="EMBL" id="ON169972">
    <property type="protein sequence ID" value="UPW35907.1"/>
    <property type="molecule type" value="Genomic_DNA"/>
</dbReference>
<organism evidence="1 2">
    <name type="scientific">Pseudomonas phage EM</name>
    <dbReference type="NCBI Taxonomy" id="2936914"/>
    <lineage>
        <taxon>Viruses</taxon>
        <taxon>Duplodnaviria</taxon>
        <taxon>Heunggongvirae</taxon>
        <taxon>Uroviricota</taxon>
        <taxon>Caudoviricetes</taxon>
        <taxon>Vandenendeviridae</taxon>
        <taxon>Skurskavirinae</taxon>
        <taxon>Baldwinvirus</taxon>
        <taxon>Baldwinvirus EM</taxon>
    </lineage>
</organism>
<gene>
    <name evidence="1" type="ORF">EM_122</name>
</gene>